<dbReference type="Pfam" id="PF02797">
    <property type="entry name" value="Chal_sti_synt_C"/>
    <property type="match status" value="1"/>
</dbReference>
<evidence type="ECO:0000313" key="7">
    <source>
        <dbReference type="Proteomes" id="UP000309038"/>
    </source>
</evidence>
<dbReference type="PIRSF" id="PIRSF000451">
    <property type="entry name" value="PKS_III"/>
    <property type="match status" value="1"/>
</dbReference>
<protein>
    <recommendedName>
        <fullName evidence="8">Chalcone synthase</fullName>
    </recommendedName>
</protein>
<dbReference type="InterPro" id="IPR012328">
    <property type="entry name" value="Chalcone/stilbene_synt_C"/>
</dbReference>
<dbReference type="InterPro" id="IPR001099">
    <property type="entry name" value="Chalcone/stilbene_synt_N"/>
</dbReference>
<reference evidence="6 7" key="1">
    <citation type="submission" date="2019-02" db="EMBL/GenBank/DDBJ databases">
        <title>Genome sequencing of the rare red list fungi Phlebia centrifuga.</title>
        <authorList>
            <person name="Buettner E."/>
            <person name="Kellner H."/>
        </authorList>
    </citation>
    <scope>NUCLEOTIDE SEQUENCE [LARGE SCALE GENOMIC DNA]</scope>
    <source>
        <strain evidence="6 7">DSM 108282</strain>
    </source>
</reference>
<dbReference type="EMBL" id="SGPJ01000015">
    <property type="protein sequence ID" value="THH01855.1"/>
    <property type="molecule type" value="Genomic_DNA"/>
</dbReference>
<proteinExistence type="inferred from homology"/>
<feature type="domain" description="Chalcone/stilbene synthase C-terminal" evidence="5">
    <location>
        <begin position="249"/>
        <end position="387"/>
    </location>
</feature>
<dbReference type="InterPro" id="IPR016039">
    <property type="entry name" value="Thiolase-like"/>
</dbReference>
<accession>A0A4S4KT66</accession>
<dbReference type="CDD" id="cd00831">
    <property type="entry name" value="CHS_like"/>
    <property type="match status" value="1"/>
</dbReference>
<feature type="domain" description="Chalcone/stilbene synthase N-terminal" evidence="4">
    <location>
        <begin position="21"/>
        <end position="228"/>
    </location>
</feature>
<keyword evidence="2 3" id="KW-0808">Transferase</keyword>
<comment type="caution">
    <text evidence="6">The sequence shown here is derived from an EMBL/GenBank/DDBJ whole genome shotgun (WGS) entry which is preliminary data.</text>
</comment>
<sequence length="408" mass="43712">MSPHKVLAEAAQQSFPEVDLHIMGVGSQYPEHTVSPQEFREFALRHYPRTPALEKVLAINENTGIDVRSAACSVNHPMLNQPHAPTIDQLSEIFLTEGVKLAVGASRKAIEEWGGDISQITHVVATTCTNSANPGYDYYVARELGLSGSVERTLLHGVGCAGGLAVLRNAANIALGASFLGRPARILVVTCELASLMARSELDSLNQDQDLRIGMTIFSDGSSAVVLSNGIGESPESKPVFDLLAWDHKTLPETDKDIGFDVHPNGWKVILTPRVPALASTSAPPLLNSLLPRIPSLADRAIPLTPQDFDWALHPGGAKVLTSVQKLLGLTPHHLRASYDVYKNHGNSSGATIFSVLNRLRDMGEGREHVVGCAFGPGVAIEMCVLRRHRVPSEVQAAPASGSSSDSE</sequence>
<dbReference type="SUPFAM" id="SSF53901">
    <property type="entry name" value="Thiolase-like"/>
    <property type="match status" value="2"/>
</dbReference>
<dbReference type="PANTHER" id="PTHR11877">
    <property type="entry name" value="HYDROXYMETHYLGLUTARYL-COA SYNTHASE"/>
    <property type="match status" value="1"/>
</dbReference>
<name>A0A4S4KT66_9APHY</name>
<dbReference type="InterPro" id="IPR011141">
    <property type="entry name" value="Polyketide_synthase_type-III"/>
</dbReference>
<evidence type="ECO:0000256" key="2">
    <source>
        <dbReference type="ARBA" id="ARBA00022679"/>
    </source>
</evidence>
<gene>
    <name evidence="6" type="ORF">EW026_g903</name>
</gene>
<organism evidence="6 7">
    <name type="scientific">Hermanssonia centrifuga</name>
    <dbReference type="NCBI Taxonomy" id="98765"/>
    <lineage>
        <taxon>Eukaryota</taxon>
        <taxon>Fungi</taxon>
        <taxon>Dikarya</taxon>
        <taxon>Basidiomycota</taxon>
        <taxon>Agaricomycotina</taxon>
        <taxon>Agaricomycetes</taxon>
        <taxon>Polyporales</taxon>
        <taxon>Meruliaceae</taxon>
        <taxon>Hermanssonia</taxon>
    </lineage>
</organism>
<evidence type="ECO:0000256" key="3">
    <source>
        <dbReference type="RuleBase" id="RU003633"/>
    </source>
</evidence>
<dbReference type="Proteomes" id="UP000309038">
    <property type="component" value="Unassembled WGS sequence"/>
</dbReference>
<keyword evidence="7" id="KW-1185">Reference proteome</keyword>
<evidence type="ECO:0000313" key="6">
    <source>
        <dbReference type="EMBL" id="THH01855.1"/>
    </source>
</evidence>
<dbReference type="GO" id="GO:0016747">
    <property type="term" value="F:acyltransferase activity, transferring groups other than amino-acyl groups"/>
    <property type="evidence" value="ECO:0007669"/>
    <property type="project" value="InterPro"/>
</dbReference>
<evidence type="ECO:0000259" key="5">
    <source>
        <dbReference type="Pfam" id="PF02797"/>
    </source>
</evidence>
<dbReference type="AlphaFoldDB" id="A0A4S4KT66"/>
<evidence type="ECO:0008006" key="8">
    <source>
        <dbReference type="Google" id="ProtNLM"/>
    </source>
</evidence>
<keyword evidence="3" id="KW-0012">Acyltransferase</keyword>
<evidence type="ECO:0000256" key="1">
    <source>
        <dbReference type="ARBA" id="ARBA00005531"/>
    </source>
</evidence>
<evidence type="ECO:0000259" key="4">
    <source>
        <dbReference type="Pfam" id="PF00195"/>
    </source>
</evidence>
<dbReference type="GO" id="GO:0030639">
    <property type="term" value="P:polyketide biosynthetic process"/>
    <property type="evidence" value="ECO:0007669"/>
    <property type="project" value="TreeGrafter"/>
</dbReference>
<dbReference type="PANTHER" id="PTHR11877:SF46">
    <property type="entry name" value="TYPE III POLYKETIDE SYNTHASE A"/>
    <property type="match status" value="1"/>
</dbReference>
<dbReference type="Gene3D" id="3.40.47.10">
    <property type="match status" value="2"/>
</dbReference>
<dbReference type="Pfam" id="PF00195">
    <property type="entry name" value="Chal_sti_synt_N"/>
    <property type="match status" value="1"/>
</dbReference>
<comment type="similarity">
    <text evidence="1 3">Belongs to the thiolase-like superfamily. Chalcone/stilbene synthases family.</text>
</comment>